<dbReference type="CDD" id="cd01741">
    <property type="entry name" value="GATase1_1"/>
    <property type="match status" value="1"/>
</dbReference>
<accession>A0A2M9CEL7</accession>
<feature type="domain" description="Glutamine amidotransferase" evidence="1">
    <location>
        <begin position="49"/>
        <end position="194"/>
    </location>
</feature>
<protein>
    <submittedName>
        <fullName evidence="2">GMP synthase (Glutamine-hydrolysing)</fullName>
    </submittedName>
</protein>
<dbReference type="GO" id="GO:0005829">
    <property type="term" value="C:cytosol"/>
    <property type="evidence" value="ECO:0007669"/>
    <property type="project" value="TreeGrafter"/>
</dbReference>
<dbReference type="NCBIfam" id="NF005743">
    <property type="entry name" value="PRK07567.1"/>
    <property type="match status" value="1"/>
</dbReference>
<name>A0A2M9CEL7_9CELL</name>
<organism evidence="2 3">
    <name type="scientific">Sediminihabitans luteus</name>
    <dbReference type="NCBI Taxonomy" id="1138585"/>
    <lineage>
        <taxon>Bacteria</taxon>
        <taxon>Bacillati</taxon>
        <taxon>Actinomycetota</taxon>
        <taxon>Actinomycetes</taxon>
        <taxon>Micrococcales</taxon>
        <taxon>Cellulomonadaceae</taxon>
        <taxon>Sediminihabitans</taxon>
    </lineage>
</organism>
<reference evidence="2 3" key="1">
    <citation type="submission" date="2017-11" db="EMBL/GenBank/DDBJ databases">
        <title>Genomic Encyclopedia of Archaeal and Bacterial Type Strains, Phase II (KMG-II): From Individual Species to Whole Genera.</title>
        <authorList>
            <person name="Goeker M."/>
        </authorList>
    </citation>
    <scope>NUCLEOTIDE SEQUENCE [LARGE SCALE GENOMIC DNA]</scope>
    <source>
        <strain evidence="2 3">DSM 25478</strain>
    </source>
</reference>
<comment type="caution">
    <text evidence="2">The sequence shown here is derived from an EMBL/GenBank/DDBJ whole genome shotgun (WGS) entry which is preliminary data.</text>
</comment>
<evidence type="ECO:0000259" key="1">
    <source>
        <dbReference type="Pfam" id="PF00117"/>
    </source>
</evidence>
<dbReference type="RefSeq" id="WP_100423321.1">
    <property type="nucleotide sequence ID" value="NZ_BOOX01000001.1"/>
</dbReference>
<dbReference type="Proteomes" id="UP000231693">
    <property type="component" value="Unassembled WGS sequence"/>
</dbReference>
<proteinExistence type="predicted"/>
<dbReference type="SUPFAM" id="SSF52317">
    <property type="entry name" value="Class I glutamine amidotransferase-like"/>
    <property type="match status" value="1"/>
</dbReference>
<dbReference type="EMBL" id="PGFE01000003">
    <property type="protein sequence ID" value="PJJ70329.1"/>
    <property type="molecule type" value="Genomic_DNA"/>
</dbReference>
<dbReference type="OrthoDB" id="5196541at2"/>
<gene>
    <name evidence="2" type="ORF">CLV28_2161</name>
</gene>
<dbReference type="InterPro" id="IPR044992">
    <property type="entry name" value="ChyE-like"/>
</dbReference>
<dbReference type="InterPro" id="IPR029062">
    <property type="entry name" value="Class_I_gatase-like"/>
</dbReference>
<sequence length="244" mass="26526">MKPFLLLASRPEDDAADAESAAFARFGGLAPRDLHRVRMEAGPLPALDLDDYSGVLLGGSPFTSSDPEDDKSEVQRRVEKDLAPLLDEIVDRDLPFLGACYGVGTLGLHEGAVIDETYGEDVGPVTIEVTDAGRDDPLLAGLPPTFQAYVGHKEACRTLPAHAVLLATSATCPVQMFRVRENLYATQFHPELDLQGITQRIEVYREHGYFPPDEADAVIAHAGTQDVTVPSRILAAFVRRYARA</sequence>
<dbReference type="Pfam" id="PF00117">
    <property type="entry name" value="GATase"/>
    <property type="match status" value="1"/>
</dbReference>
<dbReference type="InterPro" id="IPR017926">
    <property type="entry name" value="GATASE"/>
</dbReference>
<dbReference type="PANTHER" id="PTHR42695">
    <property type="entry name" value="GLUTAMINE AMIDOTRANSFERASE YLR126C-RELATED"/>
    <property type="match status" value="1"/>
</dbReference>
<dbReference type="PROSITE" id="PS51273">
    <property type="entry name" value="GATASE_TYPE_1"/>
    <property type="match status" value="1"/>
</dbReference>
<dbReference type="Gene3D" id="3.40.50.880">
    <property type="match status" value="1"/>
</dbReference>
<dbReference type="PANTHER" id="PTHR42695:SF5">
    <property type="entry name" value="GLUTAMINE AMIDOTRANSFERASE YLR126C-RELATED"/>
    <property type="match status" value="1"/>
</dbReference>
<evidence type="ECO:0000313" key="2">
    <source>
        <dbReference type="EMBL" id="PJJ70329.1"/>
    </source>
</evidence>
<dbReference type="AlphaFoldDB" id="A0A2M9CEL7"/>
<keyword evidence="3" id="KW-1185">Reference proteome</keyword>
<evidence type="ECO:0000313" key="3">
    <source>
        <dbReference type="Proteomes" id="UP000231693"/>
    </source>
</evidence>